<evidence type="ECO:0000313" key="1">
    <source>
        <dbReference type="EMBL" id="MFO7190742.1"/>
    </source>
</evidence>
<accession>A0ABD6FCM8</accession>
<proteinExistence type="predicted"/>
<name>A0ABD6FCM8_9PSEU</name>
<reference evidence="1 2" key="1">
    <citation type="journal article" date="2021" name="BMC Genomics">
        <title>Genome-resolved metagenome and metatranscriptome analyses of thermophilic composting reveal key bacterial players and their metabolic interactions.</title>
        <authorList>
            <person name="Braga L.P.P."/>
            <person name="Pereira R.V."/>
            <person name="Martins L.F."/>
            <person name="Moura L.M.S."/>
            <person name="Sanchez F.B."/>
            <person name="Patane J.S.L."/>
            <person name="da Silva A.M."/>
            <person name="Setubal J.C."/>
        </authorList>
    </citation>
    <scope>NUCLEOTIDE SEQUENCE [LARGE SCALE GENOMIC DNA]</scope>
    <source>
        <strain evidence="1">ZC4RG45</strain>
    </source>
</reference>
<dbReference type="EMBL" id="QGUI02000003">
    <property type="protein sequence ID" value="MFO7190742.1"/>
    <property type="molecule type" value="Genomic_DNA"/>
</dbReference>
<gene>
    <name evidence="1" type="ORF">DIU77_000650</name>
</gene>
<dbReference type="AlphaFoldDB" id="A0ABD6FCM8"/>
<dbReference type="Proteomes" id="UP000249324">
    <property type="component" value="Unassembled WGS sequence"/>
</dbReference>
<sequence>MFHGFGAQDRITYAERLSAVCHPGGRVHILALSDIAPGFGPRISDAVVHVAFTEATGWRLLEVRTSSVRAIVPPDAGPELGLTPNQPADMLAWLATAQRLG</sequence>
<organism evidence="1 2">
    <name type="scientific">Thermocrispum agreste</name>
    <dbReference type="NCBI Taxonomy" id="37925"/>
    <lineage>
        <taxon>Bacteria</taxon>
        <taxon>Bacillati</taxon>
        <taxon>Actinomycetota</taxon>
        <taxon>Actinomycetes</taxon>
        <taxon>Pseudonocardiales</taxon>
        <taxon>Pseudonocardiaceae</taxon>
        <taxon>Thermocrispum</taxon>
    </lineage>
</organism>
<protein>
    <submittedName>
        <fullName evidence="1">Uncharacterized protein</fullName>
    </submittedName>
</protein>
<comment type="caution">
    <text evidence="1">The sequence shown here is derived from an EMBL/GenBank/DDBJ whole genome shotgun (WGS) entry which is preliminary data.</text>
</comment>
<evidence type="ECO:0000313" key="2">
    <source>
        <dbReference type="Proteomes" id="UP000249324"/>
    </source>
</evidence>